<protein>
    <submittedName>
        <fullName evidence="5">Urea amidolyase</fullName>
    </submittedName>
</protein>
<evidence type="ECO:0000259" key="4">
    <source>
        <dbReference type="SMART" id="SM00797"/>
    </source>
</evidence>
<feature type="domain" description="Carboxyltransferase" evidence="4">
    <location>
        <begin position="25"/>
        <end position="304"/>
    </location>
</feature>
<dbReference type="Pfam" id="PF02626">
    <property type="entry name" value="CT_A_B"/>
    <property type="match status" value="1"/>
</dbReference>
<evidence type="ECO:0000256" key="3">
    <source>
        <dbReference type="ARBA" id="ARBA00022840"/>
    </source>
</evidence>
<dbReference type="GO" id="GO:0016829">
    <property type="term" value="F:lyase activity"/>
    <property type="evidence" value="ECO:0007669"/>
    <property type="project" value="UniProtKB-KW"/>
</dbReference>
<dbReference type="RefSeq" id="WP_037446159.1">
    <property type="nucleotide sequence ID" value="NZ_AVFL01000001.1"/>
</dbReference>
<dbReference type="PANTHER" id="PTHR43309:SF3">
    <property type="entry name" value="5-OXOPROLINASE SUBUNIT C"/>
    <property type="match status" value="1"/>
</dbReference>
<accession>W9HDE8</accession>
<dbReference type="GO" id="GO:0016787">
    <property type="term" value="F:hydrolase activity"/>
    <property type="evidence" value="ECO:0007669"/>
    <property type="project" value="UniProtKB-KW"/>
</dbReference>
<dbReference type="EMBL" id="AVFL01000001">
    <property type="protein sequence ID" value="EWY42746.1"/>
    <property type="molecule type" value="Genomic_DNA"/>
</dbReference>
<dbReference type="Proteomes" id="UP000019486">
    <property type="component" value="Unassembled WGS sequence"/>
</dbReference>
<name>W9HDE8_9PROT</name>
<keyword evidence="5" id="KW-0456">Lyase</keyword>
<keyword evidence="2" id="KW-0378">Hydrolase</keyword>
<dbReference type="OrthoDB" id="9768696at2"/>
<dbReference type="NCBIfam" id="TIGR00724">
    <property type="entry name" value="urea_amlyse_rel"/>
    <property type="match status" value="1"/>
</dbReference>
<dbReference type="AlphaFoldDB" id="W9HDE8"/>
<evidence type="ECO:0000313" key="5">
    <source>
        <dbReference type="EMBL" id="EWY42746.1"/>
    </source>
</evidence>
<evidence type="ECO:0000256" key="1">
    <source>
        <dbReference type="ARBA" id="ARBA00022741"/>
    </source>
</evidence>
<evidence type="ECO:0000256" key="2">
    <source>
        <dbReference type="ARBA" id="ARBA00022801"/>
    </source>
</evidence>
<dbReference type="PANTHER" id="PTHR43309">
    <property type="entry name" value="5-OXOPROLINASE SUBUNIT C"/>
    <property type="match status" value="1"/>
</dbReference>
<dbReference type="GO" id="GO:0005524">
    <property type="term" value="F:ATP binding"/>
    <property type="evidence" value="ECO:0007669"/>
    <property type="project" value="UniProtKB-KW"/>
</dbReference>
<organism evidence="5 6">
    <name type="scientific">Skermanella stibiiresistens SB22</name>
    <dbReference type="NCBI Taxonomy" id="1385369"/>
    <lineage>
        <taxon>Bacteria</taxon>
        <taxon>Pseudomonadati</taxon>
        <taxon>Pseudomonadota</taxon>
        <taxon>Alphaproteobacteria</taxon>
        <taxon>Rhodospirillales</taxon>
        <taxon>Azospirillaceae</taxon>
        <taxon>Skermanella</taxon>
    </lineage>
</organism>
<keyword evidence="1" id="KW-0547">Nucleotide-binding</keyword>
<dbReference type="InterPro" id="IPR052708">
    <property type="entry name" value="PxpC"/>
</dbReference>
<sequence>MADLIVIQPGPQATLQDLGRVGWQRFGVAAAGAMDVPSLRAANLLVGNPPGAATIEFTLSGGDYAVEGGTLRLAIAGGSFPLTLDDEPVPPWRGFDLAPGQRLRIGAAPDALRGYLAVSGGFAIRPQLGSLSTHIRSGLGGLDGAALRAGARLPLVTDAPPAGPPLALDPAALPPRRGVLRVVLGPQDDHFTQAGIETFLSGAYAVTGDADRMGYRLSGPEIEHTGDFNIISDGIAAGSVQVPGTRQPIVLLSDRQPTGGYPKIATIITPDLASLGQARPGDRVRFAAVNAVEAVRIRRDWNAALDGLGRALRPADSGDALDSERLLGINLVGGVVDGRL</sequence>
<dbReference type="STRING" id="1385369.N825_02525"/>
<dbReference type="InterPro" id="IPR003778">
    <property type="entry name" value="CT_A_B"/>
</dbReference>
<evidence type="ECO:0000313" key="6">
    <source>
        <dbReference type="Proteomes" id="UP000019486"/>
    </source>
</evidence>
<comment type="caution">
    <text evidence="5">The sequence shown here is derived from an EMBL/GenBank/DDBJ whole genome shotgun (WGS) entry which is preliminary data.</text>
</comment>
<dbReference type="SMART" id="SM00797">
    <property type="entry name" value="AHS2"/>
    <property type="match status" value="1"/>
</dbReference>
<proteinExistence type="predicted"/>
<keyword evidence="3" id="KW-0067">ATP-binding</keyword>
<gene>
    <name evidence="5" type="ORF">N825_02525</name>
</gene>
<reference evidence="5 6" key="1">
    <citation type="submission" date="2013-08" db="EMBL/GenBank/DDBJ databases">
        <title>The genome sequence of Skermanella stibiiresistens.</title>
        <authorList>
            <person name="Zhu W."/>
            <person name="Wang G."/>
        </authorList>
    </citation>
    <scope>NUCLEOTIDE SEQUENCE [LARGE SCALE GENOMIC DNA]</scope>
    <source>
        <strain evidence="5 6">SB22</strain>
    </source>
</reference>
<dbReference type="InterPro" id="IPR029000">
    <property type="entry name" value="Cyclophilin-like_dom_sf"/>
</dbReference>
<dbReference type="SUPFAM" id="SSF50891">
    <property type="entry name" value="Cyclophilin-like"/>
    <property type="match status" value="1"/>
</dbReference>
<dbReference type="Gene3D" id="2.40.100.10">
    <property type="entry name" value="Cyclophilin-like"/>
    <property type="match status" value="1"/>
</dbReference>
<keyword evidence="6" id="KW-1185">Reference proteome</keyword>
<dbReference type="PATRIC" id="fig|1385369.3.peg.499"/>